<reference evidence="4 5" key="1">
    <citation type="submission" date="2019-01" db="EMBL/GenBank/DDBJ databases">
        <title>Halorientalis sp. F13-25 a new haloarchaeum isolated from hypersaline water.</title>
        <authorList>
            <person name="Ana D.-V."/>
            <person name="Cristina S.-P."/>
            <person name="Antonio V."/>
        </authorList>
    </citation>
    <scope>NUCLEOTIDE SEQUENCE [LARGE SCALE GENOMIC DNA]</scope>
    <source>
        <strain evidence="4 5">F13-25</strain>
    </source>
</reference>
<dbReference type="AlphaFoldDB" id="A0A498KSH4"/>
<protein>
    <submittedName>
        <fullName evidence="4">DUF58 domain-containing protein</fullName>
    </submittedName>
</protein>
<dbReference type="Proteomes" id="UP000289691">
    <property type="component" value="Unassembled WGS sequence"/>
</dbReference>
<dbReference type="PANTHER" id="PTHR33608">
    <property type="entry name" value="BLL2464 PROTEIN"/>
    <property type="match status" value="1"/>
</dbReference>
<accession>A0A498KSH4</accession>
<comment type="caution">
    <text evidence="4">The sequence shown here is derived from an EMBL/GenBank/DDBJ whole genome shotgun (WGS) entry which is preliminary data.</text>
</comment>
<evidence type="ECO:0000259" key="3">
    <source>
        <dbReference type="Pfam" id="PF01882"/>
    </source>
</evidence>
<dbReference type="InterPro" id="IPR013783">
    <property type="entry name" value="Ig-like_fold"/>
</dbReference>
<proteinExistence type="predicted"/>
<sequence>MTRTRRTHHWRGLVAVALLGAALGVLFKRPLIVLAGSVGVGFAVYPHLLTPPAVSLAVDRRLSERDPAPGETVTVTVTVTNEGDSWLSDLRLVDGVPAMLPVVDGTARHTAALRPGESTTFSYAVVAEHGAHRFRPLTAIARDLSGEYEVETEVEAVDEIECLRAPSEPPVDGATDPYPGRVLTDASGAGVEFDHTREYHPGDARSRIDWRQLAKTGSLATLEFRQERSVSVTVCIDARADAYRGQHGEPHAVSHSVAAARELLESVWDLGERAGVATLGGPDCWLPPDRGSDHADRARHLLLTHPSLSPRPPDWERTRAEDDAEPDPFDRLSARLGGNAQLFLLTPLADDEIVGFAMEQAARGQSVTVVSPDVTGGDSPGERLAAVERRNRIDRLHRGGVRVVDWDPAQRLRKSVAAARNRWQR</sequence>
<feature type="domain" description="DUF11" evidence="2">
    <location>
        <begin position="56"/>
        <end position="110"/>
    </location>
</feature>
<keyword evidence="5" id="KW-1185">Reference proteome</keyword>
<dbReference type="Gene3D" id="2.60.40.10">
    <property type="entry name" value="Immunoglobulins"/>
    <property type="match status" value="1"/>
</dbReference>
<evidence type="ECO:0000313" key="5">
    <source>
        <dbReference type="Proteomes" id="UP000289691"/>
    </source>
</evidence>
<evidence type="ECO:0000259" key="2">
    <source>
        <dbReference type="Pfam" id="PF01345"/>
    </source>
</evidence>
<dbReference type="OrthoDB" id="31512at2157"/>
<dbReference type="Pfam" id="PF01345">
    <property type="entry name" value="DUF11"/>
    <property type="match status" value="1"/>
</dbReference>
<dbReference type="PANTHER" id="PTHR33608:SF6">
    <property type="entry name" value="BLL2464 PROTEIN"/>
    <property type="match status" value="1"/>
</dbReference>
<organism evidence="4 5">
    <name type="scientific">Halorientalis pallida</name>
    <dbReference type="NCBI Taxonomy" id="2479928"/>
    <lineage>
        <taxon>Archaea</taxon>
        <taxon>Methanobacteriati</taxon>
        <taxon>Methanobacteriota</taxon>
        <taxon>Stenosarchaea group</taxon>
        <taxon>Halobacteria</taxon>
        <taxon>Halobacteriales</taxon>
        <taxon>Haloarculaceae</taxon>
        <taxon>Halorientalis</taxon>
    </lineage>
</organism>
<evidence type="ECO:0000256" key="1">
    <source>
        <dbReference type="SAM" id="MobiDB-lite"/>
    </source>
</evidence>
<gene>
    <name evidence="4" type="ORF">EAF64_18925</name>
</gene>
<evidence type="ECO:0000313" key="4">
    <source>
        <dbReference type="EMBL" id="RXK46746.1"/>
    </source>
</evidence>
<dbReference type="InterPro" id="IPR001434">
    <property type="entry name" value="OmcB-like_DUF11"/>
</dbReference>
<dbReference type="InterPro" id="IPR002881">
    <property type="entry name" value="DUF58"/>
</dbReference>
<dbReference type="EMBL" id="RDFA01000008">
    <property type="protein sequence ID" value="RXK46746.1"/>
    <property type="molecule type" value="Genomic_DNA"/>
</dbReference>
<feature type="region of interest" description="Disordered" evidence="1">
    <location>
        <begin position="303"/>
        <end position="327"/>
    </location>
</feature>
<name>A0A498KSH4_9EURY</name>
<dbReference type="Pfam" id="PF01882">
    <property type="entry name" value="DUF58"/>
    <property type="match status" value="1"/>
</dbReference>
<feature type="domain" description="DUF58" evidence="3">
    <location>
        <begin position="196"/>
        <end position="306"/>
    </location>
</feature>